<reference evidence="1" key="1">
    <citation type="submission" date="2014-09" db="EMBL/GenBank/DDBJ databases">
        <authorList>
            <person name="Magalhaes I.L.F."/>
            <person name="Oliveira U."/>
            <person name="Santos F.R."/>
            <person name="Vidigal T.H.D.A."/>
            <person name="Brescovit A.D."/>
            <person name="Santos A.J."/>
        </authorList>
    </citation>
    <scope>NUCLEOTIDE SEQUENCE</scope>
    <source>
        <tissue evidence="1">Shoot tissue taken approximately 20 cm above the soil surface</tissue>
    </source>
</reference>
<dbReference type="AlphaFoldDB" id="A0A0A9C5V0"/>
<organism evidence="1">
    <name type="scientific">Arundo donax</name>
    <name type="common">Giant reed</name>
    <name type="synonym">Donax arundinaceus</name>
    <dbReference type="NCBI Taxonomy" id="35708"/>
    <lineage>
        <taxon>Eukaryota</taxon>
        <taxon>Viridiplantae</taxon>
        <taxon>Streptophyta</taxon>
        <taxon>Embryophyta</taxon>
        <taxon>Tracheophyta</taxon>
        <taxon>Spermatophyta</taxon>
        <taxon>Magnoliopsida</taxon>
        <taxon>Liliopsida</taxon>
        <taxon>Poales</taxon>
        <taxon>Poaceae</taxon>
        <taxon>PACMAD clade</taxon>
        <taxon>Arundinoideae</taxon>
        <taxon>Arundineae</taxon>
        <taxon>Arundo</taxon>
    </lineage>
</organism>
<protein>
    <submittedName>
        <fullName evidence="1">Uncharacterized protein</fullName>
    </submittedName>
</protein>
<sequence length="38" mass="4282">MAMKVCPSEDAVSVTLEVLSMYHVNMMYQICLLSLPFS</sequence>
<name>A0A0A9C5V0_ARUDO</name>
<dbReference type="EMBL" id="GBRH01228052">
    <property type="protein sequence ID" value="JAD69843.1"/>
    <property type="molecule type" value="Transcribed_RNA"/>
</dbReference>
<accession>A0A0A9C5V0</accession>
<reference evidence="1" key="2">
    <citation type="journal article" date="2015" name="Data Brief">
        <title>Shoot transcriptome of the giant reed, Arundo donax.</title>
        <authorList>
            <person name="Barrero R.A."/>
            <person name="Guerrero F.D."/>
            <person name="Moolhuijzen P."/>
            <person name="Goolsby J.A."/>
            <person name="Tidwell J."/>
            <person name="Bellgard S.E."/>
            <person name="Bellgard M.I."/>
        </authorList>
    </citation>
    <scope>NUCLEOTIDE SEQUENCE</scope>
    <source>
        <tissue evidence="1">Shoot tissue taken approximately 20 cm above the soil surface</tissue>
    </source>
</reference>
<evidence type="ECO:0000313" key="1">
    <source>
        <dbReference type="EMBL" id="JAD69843.1"/>
    </source>
</evidence>
<proteinExistence type="predicted"/>